<evidence type="ECO:0000313" key="9">
    <source>
        <dbReference type="EMBL" id="RXK58474.1"/>
    </source>
</evidence>
<feature type="transmembrane region" description="Helical" evidence="7">
    <location>
        <begin position="107"/>
        <end position="126"/>
    </location>
</feature>
<dbReference type="GO" id="GO:0012505">
    <property type="term" value="C:endomembrane system"/>
    <property type="evidence" value="ECO:0007669"/>
    <property type="project" value="UniProtKB-SubCell"/>
</dbReference>
<dbReference type="RefSeq" id="WP_129132275.1">
    <property type="nucleotide sequence ID" value="NZ_SDHW01000006.1"/>
</dbReference>
<feature type="domain" description="NADH:quinone oxidoreductase/Mrp antiporter transmembrane" evidence="8">
    <location>
        <begin position="128"/>
        <end position="415"/>
    </location>
</feature>
<dbReference type="Pfam" id="PF00361">
    <property type="entry name" value="Proton_antipo_M"/>
    <property type="match status" value="1"/>
</dbReference>
<dbReference type="Proteomes" id="UP000290204">
    <property type="component" value="Unassembled WGS sequence"/>
</dbReference>
<dbReference type="PRINTS" id="PR01437">
    <property type="entry name" value="NUOXDRDTASE4"/>
</dbReference>
<feature type="transmembrane region" description="Helical" evidence="7">
    <location>
        <begin position="132"/>
        <end position="152"/>
    </location>
</feature>
<organism evidence="9 10">
    <name type="scientific">Lacibacter luteus</name>
    <dbReference type="NCBI Taxonomy" id="2508719"/>
    <lineage>
        <taxon>Bacteria</taxon>
        <taxon>Pseudomonadati</taxon>
        <taxon>Bacteroidota</taxon>
        <taxon>Chitinophagia</taxon>
        <taxon>Chitinophagales</taxon>
        <taxon>Chitinophagaceae</taxon>
        <taxon>Lacibacter</taxon>
    </lineage>
</organism>
<dbReference type="PANTHER" id="PTHR43507:SF4">
    <property type="entry name" value="PROTON-TRANSLOCATING NADH-QUINONE OXIDOREDUCTASE, CHAIN M"/>
    <property type="match status" value="1"/>
</dbReference>
<dbReference type="GO" id="GO:0015990">
    <property type="term" value="P:electron transport coupled proton transport"/>
    <property type="evidence" value="ECO:0007669"/>
    <property type="project" value="TreeGrafter"/>
</dbReference>
<keyword evidence="4 7" id="KW-1133">Transmembrane helix</keyword>
<feature type="transmembrane region" description="Helical" evidence="7">
    <location>
        <begin position="458"/>
        <end position="477"/>
    </location>
</feature>
<dbReference type="InterPro" id="IPR001750">
    <property type="entry name" value="ND/Mrp_TM"/>
</dbReference>
<protein>
    <submittedName>
        <fullName evidence="9">NADH-quinone oxidoreductase subunit M</fullName>
    </submittedName>
</protein>
<evidence type="ECO:0000256" key="4">
    <source>
        <dbReference type="ARBA" id="ARBA00022989"/>
    </source>
</evidence>
<feature type="transmembrane region" description="Helical" evidence="7">
    <location>
        <begin position="81"/>
        <end position="100"/>
    </location>
</feature>
<dbReference type="GO" id="GO:0048039">
    <property type="term" value="F:ubiquinone binding"/>
    <property type="evidence" value="ECO:0007669"/>
    <property type="project" value="TreeGrafter"/>
</dbReference>
<dbReference type="InterPro" id="IPR003918">
    <property type="entry name" value="NADH_UbQ_OxRdtase"/>
</dbReference>
<dbReference type="InterPro" id="IPR010227">
    <property type="entry name" value="NADH_Q_OxRdtase_chainM/4"/>
</dbReference>
<evidence type="ECO:0000313" key="10">
    <source>
        <dbReference type="Proteomes" id="UP000290204"/>
    </source>
</evidence>
<sequence length="496" mass="53874">MNLSLLLILPLVFSLLVLLVKGQQQVRSVALAGAVAQLGMSIYLLMQFLSERAVNNAAYLFEHDHSWYHALKIHYHVGVDGISVAMILLTSFVVLAGVLVSWKQEKLYKEFFFLLLFLSLGAYGFFLSLDIFLMFFFLEVAVIPKFLLIGIWGSGKKEYSALKLALMLMAGSALVFVGLAGLFFNSNVDGTHTFDIVKLATNPLATDLQRFFFPFAFIGFGIFTALFPFHTWVPDGHSSAPTAASMFLAGISMKLGGYGCLRVATWLMPDAAQHYSTIIIILACIAILYGAFATMMQTDLKYINAYSSVSHCGFVLLGIGMLTKTAINGAVLQMVSHGLMTALFFAVIGMIYDRTHTRQVAQLGGLLKVMPFISSVFVIAGLCSLGLPGLSGFVAEMTVFMGSWQRAGAFYHTATIVACASIVVTAVYILRAVGSSIMGPISNNEHVSLSDAGWHERTAAIVLLAGILIMGIAPFWLTDLINPGTEVLMQKIGSIK</sequence>
<dbReference type="NCBIfam" id="TIGR01972">
    <property type="entry name" value="NDH_I_M"/>
    <property type="match status" value="1"/>
</dbReference>
<gene>
    <name evidence="9" type="ORF">ESA94_17715</name>
</gene>
<reference evidence="9 10" key="1">
    <citation type="submission" date="2019-01" db="EMBL/GenBank/DDBJ databases">
        <title>Lacibacter sp. strain TTM-7.</title>
        <authorList>
            <person name="Chen W.-M."/>
        </authorList>
    </citation>
    <scope>NUCLEOTIDE SEQUENCE [LARGE SCALE GENOMIC DNA]</scope>
    <source>
        <strain evidence="9 10">TTM-7</strain>
    </source>
</reference>
<evidence type="ECO:0000256" key="5">
    <source>
        <dbReference type="ARBA" id="ARBA00023136"/>
    </source>
</evidence>
<dbReference type="PANTHER" id="PTHR43507">
    <property type="entry name" value="NADH-UBIQUINONE OXIDOREDUCTASE CHAIN 4"/>
    <property type="match status" value="1"/>
</dbReference>
<feature type="transmembrane region" description="Helical" evidence="7">
    <location>
        <begin position="365"/>
        <end position="389"/>
    </location>
</feature>
<feature type="transmembrane region" description="Helical" evidence="7">
    <location>
        <begin position="334"/>
        <end position="353"/>
    </location>
</feature>
<dbReference type="GO" id="GO:0042773">
    <property type="term" value="P:ATP synthesis coupled electron transport"/>
    <property type="evidence" value="ECO:0007669"/>
    <property type="project" value="InterPro"/>
</dbReference>
<accession>A0A4Q1CF03</accession>
<comment type="subcellular location">
    <subcellularLocation>
        <location evidence="1">Endomembrane system</location>
        <topology evidence="1">Multi-pass membrane protein</topology>
    </subcellularLocation>
    <subcellularLocation>
        <location evidence="6">Membrane</location>
        <topology evidence="6">Multi-pass membrane protein</topology>
    </subcellularLocation>
</comment>
<evidence type="ECO:0000256" key="2">
    <source>
        <dbReference type="ARBA" id="ARBA00009025"/>
    </source>
</evidence>
<dbReference type="OrthoDB" id="9811718at2"/>
<keyword evidence="5 7" id="KW-0472">Membrane</keyword>
<dbReference type="EMBL" id="SDHW01000006">
    <property type="protein sequence ID" value="RXK58474.1"/>
    <property type="molecule type" value="Genomic_DNA"/>
</dbReference>
<feature type="transmembrane region" description="Helical" evidence="7">
    <location>
        <begin position="164"/>
        <end position="184"/>
    </location>
</feature>
<evidence type="ECO:0000256" key="7">
    <source>
        <dbReference type="SAM" id="Phobius"/>
    </source>
</evidence>
<dbReference type="GO" id="GO:0003954">
    <property type="term" value="F:NADH dehydrogenase activity"/>
    <property type="evidence" value="ECO:0007669"/>
    <property type="project" value="TreeGrafter"/>
</dbReference>
<feature type="transmembrane region" description="Helical" evidence="7">
    <location>
        <begin position="409"/>
        <end position="430"/>
    </location>
</feature>
<comment type="caution">
    <text evidence="9">The sequence shown here is derived from an EMBL/GenBank/DDBJ whole genome shotgun (WGS) entry which is preliminary data.</text>
</comment>
<feature type="transmembrane region" description="Helical" evidence="7">
    <location>
        <begin position="274"/>
        <end position="292"/>
    </location>
</feature>
<dbReference type="GO" id="GO:0016020">
    <property type="term" value="C:membrane"/>
    <property type="evidence" value="ECO:0007669"/>
    <property type="project" value="UniProtKB-SubCell"/>
</dbReference>
<dbReference type="AlphaFoldDB" id="A0A4Q1CF03"/>
<comment type="similarity">
    <text evidence="2">Belongs to the complex I subunit 4 family.</text>
</comment>
<evidence type="ECO:0000259" key="8">
    <source>
        <dbReference type="Pfam" id="PF00361"/>
    </source>
</evidence>
<evidence type="ECO:0000256" key="6">
    <source>
        <dbReference type="RuleBase" id="RU000320"/>
    </source>
</evidence>
<evidence type="ECO:0000256" key="3">
    <source>
        <dbReference type="ARBA" id="ARBA00022692"/>
    </source>
</evidence>
<dbReference type="GO" id="GO:0008137">
    <property type="term" value="F:NADH dehydrogenase (ubiquinone) activity"/>
    <property type="evidence" value="ECO:0007669"/>
    <property type="project" value="InterPro"/>
</dbReference>
<keyword evidence="3 6" id="KW-0812">Transmembrane</keyword>
<proteinExistence type="inferred from homology"/>
<feature type="transmembrane region" description="Helical" evidence="7">
    <location>
        <begin position="245"/>
        <end position="268"/>
    </location>
</feature>
<name>A0A4Q1CF03_9BACT</name>
<feature type="transmembrane region" description="Helical" evidence="7">
    <location>
        <begin position="211"/>
        <end position="233"/>
    </location>
</feature>
<evidence type="ECO:0000256" key="1">
    <source>
        <dbReference type="ARBA" id="ARBA00004127"/>
    </source>
</evidence>
<keyword evidence="10" id="KW-1185">Reference proteome</keyword>